<evidence type="ECO:0000313" key="9">
    <source>
        <dbReference type="Proteomes" id="UP000679690"/>
    </source>
</evidence>
<dbReference type="RefSeq" id="WP_208469868.1">
    <property type="nucleotide sequence ID" value="NZ_JAGFNS010000016.1"/>
</dbReference>
<keyword evidence="2" id="KW-0813">Transport</keyword>
<protein>
    <recommendedName>
        <fullName evidence="6">Thioredoxin</fullName>
    </recommendedName>
</protein>
<evidence type="ECO:0000256" key="2">
    <source>
        <dbReference type="ARBA" id="ARBA00022448"/>
    </source>
</evidence>
<evidence type="ECO:0000256" key="1">
    <source>
        <dbReference type="ARBA" id="ARBA00008987"/>
    </source>
</evidence>
<evidence type="ECO:0000313" key="8">
    <source>
        <dbReference type="EMBL" id="MBO3740715.1"/>
    </source>
</evidence>
<dbReference type="Gene3D" id="3.40.30.10">
    <property type="entry name" value="Glutaredoxin"/>
    <property type="match status" value="1"/>
</dbReference>
<keyword evidence="3" id="KW-0249">Electron transport</keyword>
<keyword evidence="4" id="KW-1015">Disulfide bond</keyword>
<proteinExistence type="inferred from homology"/>
<evidence type="ECO:0000256" key="6">
    <source>
        <dbReference type="NCBIfam" id="TIGR01068"/>
    </source>
</evidence>
<feature type="domain" description="Thioredoxin" evidence="7">
    <location>
        <begin position="1"/>
        <end position="105"/>
    </location>
</feature>
<gene>
    <name evidence="8" type="primary">trxA</name>
    <name evidence="8" type="ORF">J5X75_24700</name>
</gene>
<reference evidence="8 9" key="1">
    <citation type="submission" date="2021-03" db="EMBL/GenBank/DDBJ databases">
        <title>Actinoplanes flavus sp. nov., a novel actinomycete isolated from Coconut Palm rhizosphere soil.</title>
        <authorList>
            <person name="Luo X."/>
        </authorList>
    </citation>
    <scope>NUCLEOTIDE SEQUENCE [LARGE SCALE GENOMIC DNA]</scope>
    <source>
        <strain evidence="8 9">NEAU-H7</strain>
    </source>
</reference>
<dbReference type="PANTHER" id="PTHR45663">
    <property type="entry name" value="GEO12009P1"/>
    <property type="match status" value="1"/>
</dbReference>
<comment type="similarity">
    <text evidence="1">Belongs to the thioredoxin family.</text>
</comment>
<dbReference type="PANTHER" id="PTHR45663:SF40">
    <property type="entry name" value="THIOREDOXIN 2"/>
    <property type="match status" value="1"/>
</dbReference>
<evidence type="ECO:0000256" key="4">
    <source>
        <dbReference type="ARBA" id="ARBA00023157"/>
    </source>
</evidence>
<dbReference type="PROSITE" id="PS00194">
    <property type="entry name" value="THIOREDOXIN_1"/>
    <property type="match status" value="1"/>
</dbReference>
<accession>A0ABS3UPK1</accession>
<organism evidence="8 9">
    <name type="scientific">Actinoplanes flavus</name>
    <dbReference type="NCBI Taxonomy" id="2820290"/>
    <lineage>
        <taxon>Bacteria</taxon>
        <taxon>Bacillati</taxon>
        <taxon>Actinomycetota</taxon>
        <taxon>Actinomycetes</taxon>
        <taxon>Micromonosporales</taxon>
        <taxon>Micromonosporaceae</taxon>
        <taxon>Actinoplanes</taxon>
    </lineage>
</organism>
<dbReference type="EMBL" id="JAGFNS010000016">
    <property type="protein sequence ID" value="MBO3740715.1"/>
    <property type="molecule type" value="Genomic_DNA"/>
</dbReference>
<dbReference type="Proteomes" id="UP000679690">
    <property type="component" value="Unassembled WGS sequence"/>
</dbReference>
<keyword evidence="5" id="KW-0676">Redox-active center</keyword>
<dbReference type="InterPro" id="IPR013766">
    <property type="entry name" value="Thioredoxin_domain"/>
</dbReference>
<evidence type="ECO:0000256" key="5">
    <source>
        <dbReference type="ARBA" id="ARBA00023284"/>
    </source>
</evidence>
<dbReference type="InterPro" id="IPR005746">
    <property type="entry name" value="Thioredoxin"/>
</dbReference>
<keyword evidence="9" id="KW-1185">Reference proteome</keyword>
<evidence type="ECO:0000256" key="3">
    <source>
        <dbReference type="ARBA" id="ARBA00022982"/>
    </source>
</evidence>
<dbReference type="Pfam" id="PF00085">
    <property type="entry name" value="Thioredoxin"/>
    <property type="match status" value="1"/>
</dbReference>
<comment type="caution">
    <text evidence="8">The sequence shown here is derived from an EMBL/GenBank/DDBJ whole genome shotgun (WGS) entry which is preliminary data.</text>
</comment>
<dbReference type="SUPFAM" id="SSF52833">
    <property type="entry name" value="Thioredoxin-like"/>
    <property type="match status" value="1"/>
</dbReference>
<evidence type="ECO:0000259" key="7">
    <source>
        <dbReference type="PROSITE" id="PS51352"/>
    </source>
</evidence>
<dbReference type="PRINTS" id="PR00421">
    <property type="entry name" value="THIOREDOXIN"/>
</dbReference>
<dbReference type="NCBIfam" id="TIGR01068">
    <property type="entry name" value="thioredoxin"/>
    <property type="match status" value="1"/>
</dbReference>
<name>A0ABS3UPK1_9ACTN</name>
<dbReference type="PROSITE" id="PS51352">
    <property type="entry name" value="THIOREDOXIN_2"/>
    <property type="match status" value="1"/>
</dbReference>
<sequence length="130" mass="14085">MATVALTAANFDEVTSKDGIVLVDFWASWCGPCVSFAPTYERSSEKHPEITFGKIDTEAEPGLAQKFDIRSIPTIMAVRDGIVVFSQPGALPASALESLIEKVAELDMDQVREQVSAQRKDKDEPAAARG</sequence>
<dbReference type="InterPro" id="IPR036249">
    <property type="entry name" value="Thioredoxin-like_sf"/>
</dbReference>
<dbReference type="InterPro" id="IPR017937">
    <property type="entry name" value="Thioredoxin_CS"/>
</dbReference>
<dbReference type="CDD" id="cd02947">
    <property type="entry name" value="TRX_family"/>
    <property type="match status" value="1"/>
</dbReference>